<dbReference type="PANTHER" id="PTHR35867">
    <property type="entry name" value="PROTEIN RSEC"/>
    <property type="match status" value="1"/>
</dbReference>
<dbReference type="InterPro" id="IPR007359">
    <property type="entry name" value="SigmaE_reg_RseC_MucC"/>
</dbReference>
<dbReference type="AlphaFoldDB" id="A0A7V3JA26"/>
<name>A0A7V3JA26_UNCC3</name>
<evidence type="ECO:0000256" key="1">
    <source>
        <dbReference type="SAM" id="Phobius"/>
    </source>
</evidence>
<evidence type="ECO:0008006" key="3">
    <source>
        <dbReference type="Google" id="ProtNLM"/>
    </source>
</evidence>
<keyword evidence="1" id="KW-0812">Transmembrane</keyword>
<reference evidence="2" key="1">
    <citation type="journal article" date="2020" name="mSystems">
        <title>Genome- and Community-Level Interaction Insights into Carbon Utilization and Element Cycling Functions of Hydrothermarchaeota in Hydrothermal Sediment.</title>
        <authorList>
            <person name="Zhou Z."/>
            <person name="Liu Y."/>
            <person name="Xu W."/>
            <person name="Pan J."/>
            <person name="Luo Z.H."/>
            <person name="Li M."/>
        </authorList>
    </citation>
    <scope>NUCLEOTIDE SEQUENCE [LARGE SCALE GENOMIC DNA]</scope>
    <source>
        <strain evidence="2">SpSt-757</strain>
    </source>
</reference>
<protein>
    <recommendedName>
        <fullName evidence="3">Fis family transcriptional regulator</fullName>
    </recommendedName>
</protein>
<feature type="transmembrane region" description="Helical" evidence="1">
    <location>
        <begin position="74"/>
        <end position="95"/>
    </location>
</feature>
<dbReference type="Pfam" id="PF04246">
    <property type="entry name" value="RseC_MucC"/>
    <property type="match status" value="1"/>
</dbReference>
<keyword evidence="1" id="KW-0472">Membrane</keyword>
<comment type="caution">
    <text evidence="2">The sequence shown here is derived from an EMBL/GenBank/DDBJ whole genome shotgun (WGS) entry which is preliminary data.</text>
</comment>
<accession>A0A7V3JA26</accession>
<organism evidence="2">
    <name type="scientific">candidate division CPR3 bacterium</name>
    <dbReference type="NCBI Taxonomy" id="2268181"/>
    <lineage>
        <taxon>Bacteria</taxon>
        <taxon>Bacteria division CPR3</taxon>
    </lineage>
</organism>
<dbReference type="PANTHER" id="PTHR35867:SF1">
    <property type="entry name" value="PROTEIN RSEC"/>
    <property type="match status" value="1"/>
</dbReference>
<keyword evidence="1" id="KW-1133">Transmembrane helix</keyword>
<gene>
    <name evidence="2" type="ORF">ENV41_02000</name>
</gene>
<feature type="transmembrane region" description="Helical" evidence="1">
    <location>
        <begin position="107"/>
        <end position="124"/>
    </location>
</feature>
<evidence type="ECO:0000313" key="2">
    <source>
        <dbReference type="EMBL" id="HFZ08888.1"/>
    </source>
</evidence>
<dbReference type="EMBL" id="DTGG01000066">
    <property type="protein sequence ID" value="HFZ08888.1"/>
    <property type="molecule type" value="Genomic_DNA"/>
</dbReference>
<sequence>MLNKESLRGIVLQKIGEGEYLVKILRDGGSCSSCGFSKFCSIGGKKDEGDIIEVRGNGFAPGDEVILEEKVSGIIAATLLIFIVPIIAFVLGYYAGVSFGLSELMSAVTGFAFMAIYFLVLRLFDKKLTESLFEFEIKRKS</sequence>
<proteinExistence type="predicted"/>